<comment type="caution">
    <text evidence="2">The sequence shown here is derived from an EMBL/GenBank/DDBJ whole genome shotgun (WGS) entry which is preliminary data.</text>
</comment>
<feature type="region of interest" description="Disordered" evidence="1">
    <location>
        <begin position="98"/>
        <end position="125"/>
    </location>
</feature>
<accession>A0A6H9YTK4</accession>
<feature type="compositionally biased region" description="Pro residues" evidence="1">
    <location>
        <begin position="191"/>
        <end position="200"/>
    </location>
</feature>
<sequence length="200" mass="21768">MTTHHDIVICHLDRLAVAVNARGRETVARYQPDLNPPRLNVLRLGMEQVGTAVTVQPHPLLEGGPLYYFTFDGAELAPGNDPARAADQAIRLTEQPPVIRTPAVQPPTGQPRPQPGFFQPSRPHADQARILESKLGVQVWHGGATGSWWAIDDSGLVEAATAQELEAKMARVQARSQQTAGQRLTRSVHRPPAPPSGWPT</sequence>
<dbReference type="Proteomes" id="UP000468735">
    <property type="component" value="Unassembled WGS sequence"/>
</dbReference>
<dbReference type="RefSeq" id="WP_151559894.1">
    <property type="nucleotide sequence ID" value="NZ_WBMT01000004.1"/>
</dbReference>
<feature type="compositionally biased region" description="Pro residues" evidence="1">
    <location>
        <begin position="104"/>
        <end position="114"/>
    </location>
</feature>
<name>A0A6H9YTK4_9ACTN</name>
<proteinExistence type="predicted"/>
<evidence type="ECO:0000313" key="3">
    <source>
        <dbReference type="Proteomes" id="UP000468735"/>
    </source>
</evidence>
<dbReference type="OrthoDB" id="3431610at2"/>
<feature type="region of interest" description="Disordered" evidence="1">
    <location>
        <begin position="171"/>
        <end position="200"/>
    </location>
</feature>
<protein>
    <submittedName>
        <fullName evidence="2">Uncharacterized protein</fullName>
    </submittedName>
</protein>
<dbReference type="AlphaFoldDB" id="A0A6H9YTK4"/>
<gene>
    <name evidence="2" type="ORF">F8566_10445</name>
</gene>
<keyword evidence="3" id="KW-1185">Reference proteome</keyword>
<evidence type="ECO:0000313" key="2">
    <source>
        <dbReference type="EMBL" id="KAB2350201.1"/>
    </source>
</evidence>
<reference evidence="2 3" key="1">
    <citation type="submission" date="2019-09" db="EMBL/GenBank/DDBJ databases">
        <title>Actinomadura physcomitrii sp. nov., a novel actinomycete isolated from moss [Physcomitrium sphaericum (Ludw) Fuernr].</title>
        <authorList>
            <person name="Zhuang X."/>
            <person name="Liu C."/>
        </authorList>
    </citation>
    <scope>NUCLEOTIDE SEQUENCE [LARGE SCALE GENOMIC DNA]</scope>
    <source>
        <strain evidence="2 3">HMC1</strain>
    </source>
</reference>
<organism evidence="2 3">
    <name type="scientific">Actinomadura rudentiformis</name>
    <dbReference type="NCBI Taxonomy" id="359158"/>
    <lineage>
        <taxon>Bacteria</taxon>
        <taxon>Bacillati</taxon>
        <taxon>Actinomycetota</taxon>
        <taxon>Actinomycetes</taxon>
        <taxon>Streptosporangiales</taxon>
        <taxon>Thermomonosporaceae</taxon>
        <taxon>Actinomadura</taxon>
    </lineage>
</organism>
<evidence type="ECO:0000256" key="1">
    <source>
        <dbReference type="SAM" id="MobiDB-lite"/>
    </source>
</evidence>
<dbReference type="EMBL" id="WBMT01000004">
    <property type="protein sequence ID" value="KAB2350201.1"/>
    <property type="molecule type" value="Genomic_DNA"/>
</dbReference>
<feature type="compositionally biased region" description="Polar residues" evidence="1">
    <location>
        <begin position="174"/>
        <end position="185"/>
    </location>
</feature>